<dbReference type="InterPro" id="IPR018086">
    <property type="entry name" value="NADH_UbQ_OxRdtase_su1_CS"/>
</dbReference>
<feature type="transmembrane region" description="Helical" evidence="7">
    <location>
        <begin position="370"/>
        <end position="393"/>
    </location>
</feature>
<dbReference type="GO" id="GO:0009060">
    <property type="term" value="P:aerobic respiration"/>
    <property type="evidence" value="ECO:0007669"/>
    <property type="project" value="TreeGrafter"/>
</dbReference>
<dbReference type="PROSITE" id="PS00667">
    <property type="entry name" value="COMPLEX1_ND1_1"/>
    <property type="match status" value="1"/>
</dbReference>
<dbReference type="GO" id="GO:0031676">
    <property type="term" value="C:plasma membrane-derived thylakoid membrane"/>
    <property type="evidence" value="ECO:0007669"/>
    <property type="project" value="UniProtKB-SubCell"/>
</dbReference>
<evidence type="ECO:0000256" key="2">
    <source>
        <dbReference type="ARBA" id="ARBA00022692"/>
    </source>
</evidence>
<evidence type="ECO:0000313" key="9">
    <source>
        <dbReference type="EMBL" id="TGG90114.1"/>
    </source>
</evidence>
<dbReference type="GO" id="GO:0048038">
    <property type="term" value="F:quinone binding"/>
    <property type="evidence" value="ECO:0007669"/>
    <property type="project" value="UniProtKB-KW"/>
</dbReference>
<keyword evidence="9" id="KW-0560">Oxidoreductase</keyword>
<evidence type="ECO:0000256" key="1">
    <source>
        <dbReference type="ARBA" id="ARBA00004141"/>
    </source>
</evidence>
<evidence type="ECO:0000256" key="3">
    <source>
        <dbReference type="ARBA" id="ARBA00022857"/>
    </source>
</evidence>
<reference evidence="9 10" key="1">
    <citation type="journal article" date="2019" name="mSystems">
        <title>Life at home and on the roam: Genomic adaptions reflect the dual lifestyle of an intracellular, facultative symbiont.</title>
        <authorList>
            <person name="Burgsdorf I."/>
        </authorList>
    </citation>
    <scope>NUCLEOTIDE SEQUENCE [LARGE SCALE GENOMIC DNA]</scope>
    <source>
        <strain evidence="9">277cV</strain>
    </source>
</reference>
<keyword evidence="7" id="KW-0874">Quinone</keyword>
<dbReference type="EMBL" id="SRMO01000096">
    <property type="protein sequence ID" value="TGG90114.1"/>
    <property type="molecule type" value="Genomic_DNA"/>
</dbReference>
<comment type="similarity">
    <text evidence="7 8">Belongs to the complex I subunit 1 family.</text>
</comment>
<keyword evidence="7" id="KW-0793">Thylakoid</keyword>
<feature type="transmembrane region" description="Helical" evidence="7">
    <location>
        <begin position="278"/>
        <end position="304"/>
    </location>
</feature>
<feature type="transmembrane region" description="Helical" evidence="7">
    <location>
        <begin position="324"/>
        <end position="350"/>
    </location>
</feature>
<protein>
    <recommendedName>
        <fullName evidence="7">NAD(P)H-quinone oxidoreductase subunit 1</fullName>
        <ecNumber evidence="7">7.1.1.-</ecNumber>
    </recommendedName>
    <alternativeName>
        <fullName evidence="7">NAD(P)H dehydrogenase I subunit 1</fullName>
    </alternativeName>
    <alternativeName>
        <fullName evidence="7">NDH-1 subunit 1</fullName>
    </alternativeName>
    <alternativeName>
        <fullName evidence="7">NDH-A</fullName>
    </alternativeName>
</protein>
<keyword evidence="4 7" id="KW-0618">Plastoquinone</keyword>
<keyword evidence="3 7" id="KW-0521">NADP</keyword>
<dbReference type="PANTHER" id="PTHR11432:SF3">
    <property type="entry name" value="NADH-UBIQUINONE OXIDOREDUCTASE CHAIN 1"/>
    <property type="match status" value="1"/>
</dbReference>
<keyword evidence="6 7" id="KW-0472">Membrane</keyword>
<evidence type="ECO:0000256" key="8">
    <source>
        <dbReference type="RuleBase" id="RU000471"/>
    </source>
</evidence>
<dbReference type="NCBIfam" id="NF004744">
    <property type="entry name" value="PRK06076.1-5"/>
    <property type="match status" value="1"/>
</dbReference>
<comment type="catalytic activity">
    <reaction evidence="7">
        <text>a plastoquinone + NADH + (n+1) H(+)(in) = a plastoquinol + NAD(+) + n H(+)(out)</text>
        <dbReference type="Rhea" id="RHEA:42608"/>
        <dbReference type="Rhea" id="RHEA-COMP:9561"/>
        <dbReference type="Rhea" id="RHEA-COMP:9562"/>
        <dbReference type="ChEBI" id="CHEBI:15378"/>
        <dbReference type="ChEBI" id="CHEBI:17757"/>
        <dbReference type="ChEBI" id="CHEBI:57540"/>
        <dbReference type="ChEBI" id="CHEBI:57945"/>
        <dbReference type="ChEBI" id="CHEBI:62192"/>
    </reaction>
</comment>
<evidence type="ECO:0000313" key="10">
    <source>
        <dbReference type="Proteomes" id="UP000317990"/>
    </source>
</evidence>
<feature type="transmembrane region" description="Helical" evidence="7">
    <location>
        <begin position="146"/>
        <end position="172"/>
    </location>
</feature>
<feature type="transmembrane region" description="Helical" evidence="7">
    <location>
        <begin position="51"/>
        <end position="74"/>
    </location>
</feature>
<sequence length="395" mass="42004">MSAISTSLPAGVQGLLSLATTATPAAGIDLRAGFSALLQGQGLSAGLAHALWLPLPMLLVLTAAVVGVLVTVWLERKISAAMQQRIGPEYAGALGILQPMADGLKLLVKEDIIPARADSLLFTLGPVLVLVPVILSWLIVPFGQNLLISNVGVGIFLWIALSSIQPIGLLMSGYASNNKYSLLGGLRAAAQSISYEIPLALAVLAVVMMSNSLSTVDIVQQQSGAGMLSWNIFRQPVGFLIFWICVIAECERAPFDLPEAEEELVAGYQTEYTGMKFALFYLGSYINLVLSGLLVAVLYLGGWTSPVPVEWLAGLLGQSIDAPAVQLVTASIGIVMTVLKAYLLVFFAVLLRWTTPRVRIDQLLDFGWKFLLPVALANLLVTAALKLSFPAVFGG</sequence>
<name>A0A524RKG4_9CHRO</name>
<dbReference type="GO" id="GO:0003954">
    <property type="term" value="F:NADH dehydrogenase activity"/>
    <property type="evidence" value="ECO:0007669"/>
    <property type="project" value="TreeGrafter"/>
</dbReference>
<keyword evidence="5 7" id="KW-1133">Transmembrane helix</keyword>
<dbReference type="PROSITE" id="PS00668">
    <property type="entry name" value="COMPLEX1_ND1_2"/>
    <property type="match status" value="1"/>
</dbReference>
<evidence type="ECO:0000256" key="5">
    <source>
        <dbReference type="ARBA" id="ARBA00022989"/>
    </source>
</evidence>
<evidence type="ECO:0000256" key="6">
    <source>
        <dbReference type="ARBA" id="ARBA00023136"/>
    </source>
</evidence>
<dbReference type="GO" id="GO:0016655">
    <property type="term" value="F:oxidoreductase activity, acting on NAD(P)H, quinone or similar compound as acceptor"/>
    <property type="evidence" value="ECO:0007669"/>
    <property type="project" value="UniProtKB-UniRule"/>
</dbReference>
<dbReference type="EC" id="7.1.1.-" evidence="7"/>
<comment type="subunit">
    <text evidence="7">NDH-1 is composed of at least 11 different subunits.</text>
</comment>
<dbReference type="NCBIfam" id="NF004741">
    <property type="entry name" value="PRK06076.1-2"/>
    <property type="match status" value="1"/>
</dbReference>
<dbReference type="GO" id="GO:0019684">
    <property type="term" value="P:photosynthesis, light reaction"/>
    <property type="evidence" value="ECO:0007669"/>
    <property type="project" value="UniProtKB-UniRule"/>
</dbReference>
<comment type="caution">
    <text evidence="7">Lacks conserved residue(s) required for the propagation of feature annotation.</text>
</comment>
<keyword evidence="7" id="KW-1278">Translocase</keyword>
<accession>A0A524RKG4</accession>
<keyword evidence="2 7" id="KW-0812">Transmembrane</keyword>
<comment type="subcellular location">
    <subcellularLocation>
        <location evidence="8">Cell membrane</location>
        <topology evidence="8">Multi-pass membrane protein</topology>
    </subcellularLocation>
    <subcellularLocation>
        <location evidence="7">Cellular thylakoid membrane</location>
        <topology evidence="7">Multi-pass membrane protein</topology>
    </subcellularLocation>
    <subcellularLocation>
        <location evidence="1">Membrane</location>
        <topology evidence="1">Multi-pass membrane protein</topology>
    </subcellularLocation>
</comment>
<keyword evidence="7 8" id="KW-0520">NAD</keyword>
<evidence type="ECO:0000256" key="7">
    <source>
        <dbReference type="HAMAP-Rule" id="MF_01350"/>
    </source>
</evidence>
<comment type="caution">
    <text evidence="9">The sequence shown here is derived from an EMBL/GenBank/DDBJ whole genome shotgun (WGS) entry which is preliminary data.</text>
</comment>
<feature type="transmembrane region" description="Helical" evidence="7">
    <location>
        <begin position="119"/>
        <end position="140"/>
    </location>
</feature>
<gene>
    <name evidence="9" type="primary">nuoH</name>
    <name evidence="7" type="synonym">ndhA</name>
    <name evidence="9" type="ORF">ERJ67_11365</name>
</gene>
<evidence type="ECO:0000256" key="4">
    <source>
        <dbReference type="ARBA" id="ARBA00022957"/>
    </source>
</evidence>
<comment type="function">
    <text evidence="7">NDH-1 shuttles electrons from an unknown electron donor, via FMN and iron-sulfur (Fe-S) centers, to quinones in the respiratory and/or the photosynthetic chain. The immediate electron acceptor for the enzyme in this species is believed to be plastoquinone. Couples the redox reaction to proton translocation, and thus conserves the redox energy in a proton gradient.</text>
</comment>
<dbReference type="HAMAP" id="MF_01350">
    <property type="entry name" value="NDH1_NuoH"/>
    <property type="match status" value="1"/>
</dbReference>
<dbReference type="Proteomes" id="UP000317990">
    <property type="component" value="Unassembled WGS sequence"/>
</dbReference>
<dbReference type="AlphaFoldDB" id="A0A524RKG4"/>
<dbReference type="Pfam" id="PF00146">
    <property type="entry name" value="NADHdh"/>
    <property type="match status" value="1"/>
</dbReference>
<dbReference type="InterPro" id="IPR001694">
    <property type="entry name" value="NADH_UbQ_OxRdtase_su1/FPO"/>
</dbReference>
<organism evidence="9 10">
    <name type="scientific">Aphanocapsa feldmannii 277cV</name>
    <dbReference type="NCBI Taxonomy" id="2507553"/>
    <lineage>
        <taxon>Bacteria</taxon>
        <taxon>Bacillati</taxon>
        <taxon>Cyanobacteriota</taxon>
        <taxon>Cyanophyceae</taxon>
        <taxon>Oscillatoriophycideae</taxon>
        <taxon>Chroococcales</taxon>
        <taxon>Microcystaceae</taxon>
        <taxon>Aphanocapsa</taxon>
    </lineage>
</organism>
<comment type="catalytic activity">
    <reaction evidence="7">
        <text>a plastoquinone + NADPH + (n+1) H(+)(in) = a plastoquinol + NADP(+) + n H(+)(out)</text>
        <dbReference type="Rhea" id="RHEA:42612"/>
        <dbReference type="Rhea" id="RHEA-COMP:9561"/>
        <dbReference type="Rhea" id="RHEA-COMP:9562"/>
        <dbReference type="ChEBI" id="CHEBI:15378"/>
        <dbReference type="ChEBI" id="CHEBI:17757"/>
        <dbReference type="ChEBI" id="CHEBI:57783"/>
        <dbReference type="ChEBI" id="CHEBI:58349"/>
        <dbReference type="ChEBI" id="CHEBI:62192"/>
    </reaction>
</comment>
<proteinExistence type="inferred from homology"/>
<dbReference type="PANTHER" id="PTHR11432">
    <property type="entry name" value="NADH DEHYDROGENASE SUBUNIT 1"/>
    <property type="match status" value="1"/>
</dbReference>